<name>A0A0D7AT94_9AGAR</name>
<protein>
    <submittedName>
        <fullName evidence="1">Uncharacterized protein</fullName>
    </submittedName>
</protein>
<evidence type="ECO:0000313" key="2">
    <source>
        <dbReference type="Proteomes" id="UP000054007"/>
    </source>
</evidence>
<organism evidence="1 2">
    <name type="scientific">Cylindrobasidium torrendii FP15055 ss-10</name>
    <dbReference type="NCBI Taxonomy" id="1314674"/>
    <lineage>
        <taxon>Eukaryota</taxon>
        <taxon>Fungi</taxon>
        <taxon>Dikarya</taxon>
        <taxon>Basidiomycota</taxon>
        <taxon>Agaricomycotina</taxon>
        <taxon>Agaricomycetes</taxon>
        <taxon>Agaricomycetidae</taxon>
        <taxon>Agaricales</taxon>
        <taxon>Marasmiineae</taxon>
        <taxon>Physalacriaceae</taxon>
        <taxon>Cylindrobasidium</taxon>
    </lineage>
</organism>
<sequence length="234" mass="25968">MSSGLLASQVGCLGGTKWPAEDVLDGGGYVFNPNVQSIPGQYNEPPSILHTYSAPPLPSPPQHLINDATVSALIKPLMSSLPVSWQSVLAERKEDRSCSKLMYLSLMIWLQIERLQPCPYASRSGNARPPATSEDIANPCATEQAALDVTDAEQKKIALLAKQLVLTVHPWFHHADVKTIIEALKGNHMYNNKYSTITNRELVRLLIARDMYNTLPTDYHSWMQRRDDVTSSQA</sequence>
<evidence type="ECO:0000313" key="1">
    <source>
        <dbReference type="EMBL" id="KIY61205.1"/>
    </source>
</evidence>
<dbReference type="EMBL" id="KN881012">
    <property type="protein sequence ID" value="KIY61205.1"/>
    <property type="molecule type" value="Genomic_DNA"/>
</dbReference>
<reference evidence="1 2" key="1">
    <citation type="journal article" date="2015" name="Fungal Genet. Biol.">
        <title>Evolution of novel wood decay mechanisms in Agaricales revealed by the genome sequences of Fistulina hepatica and Cylindrobasidium torrendii.</title>
        <authorList>
            <person name="Floudas D."/>
            <person name="Held B.W."/>
            <person name="Riley R."/>
            <person name="Nagy L.G."/>
            <person name="Koehler G."/>
            <person name="Ransdell A.S."/>
            <person name="Younus H."/>
            <person name="Chow J."/>
            <person name="Chiniquy J."/>
            <person name="Lipzen A."/>
            <person name="Tritt A."/>
            <person name="Sun H."/>
            <person name="Haridas S."/>
            <person name="LaButti K."/>
            <person name="Ohm R.A."/>
            <person name="Kues U."/>
            <person name="Blanchette R.A."/>
            <person name="Grigoriev I.V."/>
            <person name="Minto R.E."/>
            <person name="Hibbett D.S."/>
        </authorList>
    </citation>
    <scope>NUCLEOTIDE SEQUENCE [LARGE SCALE GENOMIC DNA]</scope>
    <source>
        <strain evidence="1 2">FP15055 ss-10</strain>
    </source>
</reference>
<dbReference type="AlphaFoldDB" id="A0A0D7AT94"/>
<gene>
    <name evidence="1" type="ORF">CYLTODRAFT_460050</name>
</gene>
<keyword evidence="2" id="KW-1185">Reference proteome</keyword>
<dbReference type="Proteomes" id="UP000054007">
    <property type="component" value="Unassembled WGS sequence"/>
</dbReference>
<accession>A0A0D7AT94</accession>
<proteinExistence type="predicted"/>